<accession>A0A846MX86</accession>
<evidence type="ECO:0000259" key="1">
    <source>
        <dbReference type="Pfam" id="PF09718"/>
    </source>
</evidence>
<keyword evidence="3" id="KW-1185">Reference proteome</keyword>
<evidence type="ECO:0000313" key="3">
    <source>
        <dbReference type="Proteomes" id="UP000570514"/>
    </source>
</evidence>
<dbReference type="Proteomes" id="UP000570514">
    <property type="component" value="Unassembled WGS sequence"/>
</dbReference>
<organism evidence="2 3">
    <name type="scientific">Rhizomicrobium palustre</name>
    <dbReference type="NCBI Taxonomy" id="189966"/>
    <lineage>
        <taxon>Bacteria</taxon>
        <taxon>Pseudomonadati</taxon>
        <taxon>Pseudomonadota</taxon>
        <taxon>Alphaproteobacteria</taxon>
        <taxon>Micropepsales</taxon>
        <taxon>Micropepsaceae</taxon>
        <taxon>Rhizomicrobium</taxon>
    </lineage>
</organism>
<feature type="domain" description="Bacteriophage tail tape measure C-terminal" evidence="1">
    <location>
        <begin position="9"/>
        <end position="78"/>
    </location>
</feature>
<dbReference type="EMBL" id="JAASRM010000001">
    <property type="protein sequence ID" value="NIK87630.1"/>
    <property type="molecule type" value="Genomic_DNA"/>
</dbReference>
<comment type="caution">
    <text evidence="2">The sequence shown here is derived from an EMBL/GenBank/DDBJ whole genome shotgun (WGS) entry which is preliminary data.</text>
</comment>
<sequence length="172" mass="17533">MEDDPLESAAAALQDFAAGPVTAATRSIETAIDRTFTAFEHSVARAVVSGKASFGDFVTSVLSDLDRLAANQYLTQPLEGLISQAVTAMLPLGGARASGGPVAAGSAYLVGEKGPELFVPGESGAITPNSALATRQAITVNVTAPDAASFLKSESQIAAMLARALARGQRNL</sequence>
<proteinExistence type="predicted"/>
<reference evidence="2 3" key="1">
    <citation type="submission" date="2020-03" db="EMBL/GenBank/DDBJ databases">
        <title>Genomic Encyclopedia of Type Strains, Phase IV (KMG-IV): sequencing the most valuable type-strain genomes for metagenomic binning, comparative biology and taxonomic classification.</title>
        <authorList>
            <person name="Goeker M."/>
        </authorList>
    </citation>
    <scope>NUCLEOTIDE SEQUENCE [LARGE SCALE GENOMIC DNA]</scope>
    <source>
        <strain evidence="2 3">DSM 19867</strain>
    </source>
</reference>
<dbReference type="RefSeq" id="WP_167081414.1">
    <property type="nucleotide sequence ID" value="NZ_BAAADC010000001.1"/>
</dbReference>
<dbReference type="AlphaFoldDB" id="A0A846MX86"/>
<dbReference type="Pfam" id="PF09718">
    <property type="entry name" value="Tape_meas_lam_C"/>
    <property type="match status" value="1"/>
</dbReference>
<evidence type="ECO:0000313" key="2">
    <source>
        <dbReference type="EMBL" id="NIK87630.1"/>
    </source>
</evidence>
<gene>
    <name evidence="2" type="ORF">FHS83_000948</name>
</gene>
<name>A0A846MX86_9PROT</name>
<protein>
    <submittedName>
        <fullName evidence="2">Phage-related minor tail protein</fullName>
    </submittedName>
</protein>
<dbReference type="InterPro" id="IPR006431">
    <property type="entry name" value="Phage_tape_meas_C"/>
</dbReference>